<dbReference type="SUPFAM" id="SSF47413">
    <property type="entry name" value="lambda repressor-like DNA-binding domains"/>
    <property type="match status" value="1"/>
</dbReference>
<dbReference type="GO" id="GO:0003677">
    <property type="term" value="F:DNA binding"/>
    <property type="evidence" value="ECO:0007669"/>
    <property type="project" value="InterPro"/>
</dbReference>
<dbReference type="Gene3D" id="1.10.260.40">
    <property type="entry name" value="lambda repressor-like DNA-binding domains"/>
    <property type="match status" value="1"/>
</dbReference>
<comment type="caution">
    <text evidence="2">The sequence shown here is derived from an EMBL/GenBank/DDBJ whole genome shotgun (WGS) entry which is preliminary data.</text>
</comment>
<organism evidence="2 3">
    <name type="scientific">Limosilactobacillus reuteri</name>
    <name type="common">Lactobacillus reuteri</name>
    <dbReference type="NCBI Taxonomy" id="1598"/>
    <lineage>
        <taxon>Bacteria</taxon>
        <taxon>Bacillati</taxon>
        <taxon>Bacillota</taxon>
        <taxon>Bacilli</taxon>
        <taxon>Lactobacillales</taxon>
        <taxon>Lactobacillaceae</taxon>
        <taxon>Limosilactobacillus</taxon>
    </lineage>
</organism>
<dbReference type="AlphaFoldDB" id="A0A7X2G584"/>
<evidence type="ECO:0000313" key="3">
    <source>
        <dbReference type="Proteomes" id="UP000470878"/>
    </source>
</evidence>
<dbReference type="InterPro" id="IPR010982">
    <property type="entry name" value="Lambda_DNA-bd_dom_sf"/>
</dbReference>
<dbReference type="CDD" id="cd00093">
    <property type="entry name" value="HTH_XRE"/>
    <property type="match status" value="1"/>
</dbReference>
<reference evidence="2 3" key="1">
    <citation type="submission" date="2019-11" db="EMBL/GenBank/DDBJ databases">
        <title>Draft genome sequence of 12 host-associated Lactobacillus reuteri rodent strains.</title>
        <authorList>
            <person name="Zhang S."/>
            <person name="Ozcam M."/>
            <person name="Van Pijkeren J.P."/>
        </authorList>
    </citation>
    <scope>NUCLEOTIDE SEQUENCE [LARGE SCALE GENOMIC DNA]</scope>
    <source>
        <strain evidence="2 3">CR</strain>
    </source>
</reference>
<evidence type="ECO:0000259" key="1">
    <source>
        <dbReference type="PROSITE" id="PS50943"/>
    </source>
</evidence>
<gene>
    <name evidence="2" type="ORF">GIX77_08880</name>
</gene>
<accession>A0A7X2G584</accession>
<evidence type="ECO:0000313" key="2">
    <source>
        <dbReference type="EMBL" id="MRH80873.1"/>
    </source>
</evidence>
<dbReference type="EMBL" id="WJMX01000016">
    <property type="protein sequence ID" value="MRH80873.1"/>
    <property type="molecule type" value="Genomic_DNA"/>
</dbReference>
<dbReference type="Proteomes" id="UP000470878">
    <property type="component" value="Unassembled WGS sequence"/>
</dbReference>
<dbReference type="RefSeq" id="WP_135950855.1">
    <property type="nucleotide sequence ID" value="NZ_CAJSZG010000032.1"/>
</dbReference>
<protein>
    <submittedName>
        <fullName evidence="2">Helix-turn-helix domain-containing protein</fullName>
    </submittedName>
</protein>
<name>A0A7X2G584_LIMRT</name>
<dbReference type="PROSITE" id="PS50943">
    <property type="entry name" value="HTH_CROC1"/>
    <property type="match status" value="1"/>
</dbReference>
<sequence length="82" mass="9432">MSKLTDYLRKRRKELGMTQFQLSQLLNLSDGAVAKYETEARIPGLEVLLKYSRVYHVSIYKLVDLRIEDIKGGEANDVNKNS</sequence>
<proteinExistence type="predicted"/>
<dbReference type="SMART" id="SM00530">
    <property type="entry name" value="HTH_XRE"/>
    <property type="match status" value="1"/>
</dbReference>
<feature type="domain" description="HTH cro/C1-type" evidence="1">
    <location>
        <begin position="8"/>
        <end position="62"/>
    </location>
</feature>
<dbReference type="InterPro" id="IPR001387">
    <property type="entry name" value="Cro/C1-type_HTH"/>
</dbReference>
<dbReference type="Pfam" id="PF01381">
    <property type="entry name" value="HTH_3"/>
    <property type="match status" value="1"/>
</dbReference>